<dbReference type="InterPro" id="IPR009030">
    <property type="entry name" value="Growth_fac_rcpt_cys_sf"/>
</dbReference>
<comment type="caution">
    <text evidence="1">The sequence shown here is derived from an EMBL/GenBank/DDBJ whole genome shotgun (WGS) entry which is preliminary data.</text>
</comment>
<sequence length="187" mass="21014">MDRNIPTSSKLPPGIPPCTPEQWYWAEKYMCLSKGRPPGDRAPVRRGNLSCPVGWYWKGSNCIPSWPSSLRIIIPRGFMWDQEQLVCRLKSAIPTSNTVSLTASVPSSSGQSSVRCPPNHWYWQEKQICLPDEGSNTVPPVNLGIKCPTGWHWYKNTHCAPNRPSDIGAPCPDGHKWDNDAFVCWPI</sequence>
<name>A0A8H3BD16_9AGAM</name>
<dbReference type="SUPFAM" id="SSF57184">
    <property type="entry name" value="Growth factor receptor domain"/>
    <property type="match status" value="1"/>
</dbReference>
<proteinExistence type="predicted"/>
<evidence type="ECO:0000313" key="2">
    <source>
        <dbReference type="Proteomes" id="UP000663841"/>
    </source>
</evidence>
<evidence type="ECO:0000313" key="1">
    <source>
        <dbReference type="EMBL" id="CAE6452860.1"/>
    </source>
</evidence>
<reference evidence="1" key="1">
    <citation type="submission" date="2021-01" db="EMBL/GenBank/DDBJ databases">
        <authorList>
            <person name="Kaushik A."/>
        </authorList>
    </citation>
    <scope>NUCLEOTIDE SEQUENCE</scope>
    <source>
        <strain evidence="1">AG3-T5</strain>
    </source>
</reference>
<protein>
    <submittedName>
        <fullName evidence="1">Uncharacterized protein</fullName>
    </submittedName>
</protein>
<dbReference type="EMBL" id="CAJMWW010000166">
    <property type="protein sequence ID" value="CAE6452860.1"/>
    <property type="molecule type" value="Genomic_DNA"/>
</dbReference>
<dbReference type="Proteomes" id="UP000663841">
    <property type="component" value="Unassembled WGS sequence"/>
</dbReference>
<accession>A0A8H3BD16</accession>
<dbReference type="AlphaFoldDB" id="A0A8H3BD16"/>
<gene>
    <name evidence="1" type="ORF">RDB_LOCUS131732</name>
</gene>
<organism evidence="1 2">
    <name type="scientific">Rhizoctonia solani</name>
    <dbReference type="NCBI Taxonomy" id="456999"/>
    <lineage>
        <taxon>Eukaryota</taxon>
        <taxon>Fungi</taxon>
        <taxon>Dikarya</taxon>
        <taxon>Basidiomycota</taxon>
        <taxon>Agaricomycotina</taxon>
        <taxon>Agaricomycetes</taxon>
        <taxon>Cantharellales</taxon>
        <taxon>Ceratobasidiaceae</taxon>
        <taxon>Rhizoctonia</taxon>
    </lineage>
</organism>